<sequence>MNSEELLESMKRKGFKKLTGPPEDWLKAFTSMDWGFREKDRLKKEWEKIQQGDIFIFHSMKPEHMQMNVETGIIGVGVIKEKKLGIDEESFYEPKDLRPLRIVFGEMWWFGDYAKISKIKFPEKAKKEDLLFREIYYLLKNCITFHEMKQLGFTISTQGAIQNVGKDKQEKLLELITPRLKEPIINVK</sequence>
<accession>A0A1W6JZ37</accession>
<dbReference type="EMBL" id="CP020477">
    <property type="protein sequence ID" value="ARM75591.1"/>
    <property type="molecule type" value="Genomic_DNA"/>
</dbReference>
<dbReference type="KEGG" id="aman:B6F84_05760"/>
<evidence type="ECO:0000313" key="2">
    <source>
        <dbReference type="Proteomes" id="UP000193404"/>
    </source>
</evidence>
<dbReference type="OrthoDB" id="192298at2157"/>
<dbReference type="AlphaFoldDB" id="A0A1W6JZ37"/>
<dbReference type="RefSeq" id="WP_148691362.1">
    <property type="nucleotide sequence ID" value="NZ_CP020477.1"/>
</dbReference>
<dbReference type="Gene3D" id="3.10.590.10">
    <property type="entry name" value="ph1033 like domains"/>
    <property type="match status" value="1"/>
</dbReference>
<dbReference type="STRING" id="282676.B6F84_05760"/>
<evidence type="ECO:0000313" key="1">
    <source>
        <dbReference type="EMBL" id="ARM75591.1"/>
    </source>
</evidence>
<dbReference type="GeneID" id="41590406"/>
<gene>
    <name evidence="1" type="ORF">B6F84_05760</name>
</gene>
<reference evidence="1 2" key="1">
    <citation type="submission" date="2017-03" db="EMBL/GenBank/DDBJ databases">
        <title>Sulfur activation and transportation mechanism of thermophilic Archaea Acidianus manzaensis YN-25.</title>
        <authorList>
            <person name="Ma Y."/>
            <person name="Yang Y."/>
            <person name="Xia J."/>
        </authorList>
    </citation>
    <scope>NUCLEOTIDE SEQUENCE [LARGE SCALE GENOMIC DNA]</scope>
    <source>
        <strain evidence="1 2">YN-25</strain>
    </source>
</reference>
<organism evidence="1 2">
    <name type="scientific">Acidianus manzaensis</name>
    <dbReference type="NCBI Taxonomy" id="282676"/>
    <lineage>
        <taxon>Archaea</taxon>
        <taxon>Thermoproteota</taxon>
        <taxon>Thermoprotei</taxon>
        <taxon>Sulfolobales</taxon>
        <taxon>Sulfolobaceae</taxon>
        <taxon>Acidianus</taxon>
    </lineage>
</organism>
<keyword evidence="2" id="KW-1185">Reference proteome</keyword>
<dbReference type="Proteomes" id="UP000193404">
    <property type="component" value="Chromosome"/>
</dbReference>
<evidence type="ECO:0008006" key="3">
    <source>
        <dbReference type="Google" id="ProtNLM"/>
    </source>
</evidence>
<name>A0A1W6JZ37_9CREN</name>
<protein>
    <recommendedName>
        <fullName evidence="3">EVE domain-containing protein</fullName>
    </recommendedName>
</protein>
<proteinExistence type="predicted"/>